<dbReference type="SUPFAM" id="SSF82171">
    <property type="entry name" value="DPP6 N-terminal domain-like"/>
    <property type="match status" value="1"/>
</dbReference>
<dbReference type="SUPFAM" id="SSF49313">
    <property type="entry name" value="Cadherin-like"/>
    <property type="match status" value="2"/>
</dbReference>
<keyword evidence="4" id="KW-0325">Glycoprotein</keyword>
<dbReference type="GO" id="GO:0007156">
    <property type="term" value="P:homophilic cell adhesion via plasma membrane adhesion molecules"/>
    <property type="evidence" value="ECO:0007669"/>
    <property type="project" value="InterPro"/>
</dbReference>
<dbReference type="SMART" id="SM00112">
    <property type="entry name" value="CA"/>
    <property type="match status" value="2"/>
</dbReference>
<dbReference type="PROSITE" id="PS50268">
    <property type="entry name" value="CADHERIN_2"/>
    <property type="match status" value="3"/>
</dbReference>
<feature type="domain" description="Cadherin" evidence="5">
    <location>
        <begin position="593"/>
        <end position="711"/>
    </location>
</feature>
<dbReference type="EMBL" id="FXAW01000002">
    <property type="protein sequence ID" value="SMG25266.1"/>
    <property type="molecule type" value="Genomic_DNA"/>
</dbReference>
<dbReference type="STRING" id="1028.SAMN05661096_01544"/>
<dbReference type="PANTHER" id="PTHR24028">
    <property type="entry name" value="CADHERIN-87A"/>
    <property type="match status" value="1"/>
</dbReference>
<dbReference type="Gene3D" id="2.60.40.4070">
    <property type="match status" value="1"/>
</dbReference>
<keyword evidence="3" id="KW-0472">Membrane</keyword>
<keyword evidence="7" id="KW-1185">Reference proteome</keyword>
<dbReference type="OrthoDB" id="9803616at2"/>
<reference evidence="7" key="1">
    <citation type="submission" date="2017-04" db="EMBL/GenBank/DDBJ databases">
        <authorList>
            <person name="Varghese N."/>
            <person name="Submissions S."/>
        </authorList>
    </citation>
    <scope>NUCLEOTIDE SEQUENCE [LARGE SCALE GENOMIC DNA]</scope>
    <source>
        <strain evidence="7">DSM 4125</strain>
    </source>
</reference>
<accession>A0A1X7JC93</accession>
<dbReference type="InterPro" id="IPR026444">
    <property type="entry name" value="Secre_tail"/>
</dbReference>
<feature type="domain" description="Cadherin" evidence="5">
    <location>
        <begin position="501"/>
        <end position="593"/>
    </location>
</feature>
<name>A0A1X7JC93_9BACT</name>
<dbReference type="PANTHER" id="PTHR24028:SF328">
    <property type="entry name" value="CADHERIN-3"/>
    <property type="match status" value="1"/>
</dbReference>
<organism evidence="6 7">
    <name type="scientific">Marivirga sericea</name>
    <dbReference type="NCBI Taxonomy" id="1028"/>
    <lineage>
        <taxon>Bacteria</taxon>
        <taxon>Pseudomonadati</taxon>
        <taxon>Bacteroidota</taxon>
        <taxon>Cytophagia</taxon>
        <taxon>Cytophagales</taxon>
        <taxon>Marivirgaceae</taxon>
        <taxon>Marivirga</taxon>
    </lineage>
</organism>
<evidence type="ECO:0000256" key="4">
    <source>
        <dbReference type="ARBA" id="ARBA00023180"/>
    </source>
</evidence>
<evidence type="ECO:0000313" key="6">
    <source>
        <dbReference type="EMBL" id="SMG25266.1"/>
    </source>
</evidence>
<dbReference type="Pfam" id="PF00028">
    <property type="entry name" value="Cadherin"/>
    <property type="match status" value="1"/>
</dbReference>
<dbReference type="Proteomes" id="UP000193804">
    <property type="component" value="Unassembled WGS sequence"/>
</dbReference>
<dbReference type="CDD" id="cd11304">
    <property type="entry name" value="Cadherin_repeat"/>
    <property type="match status" value="1"/>
</dbReference>
<comment type="subcellular location">
    <subcellularLocation>
        <location evidence="1">Membrane</location>
        <topology evidence="1">Single-pass membrane protein</topology>
    </subcellularLocation>
</comment>
<keyword evidence="3" id="KW-1133">Transmembrane helix</keyword>
<dbReference type="InterPro" id="IPR050174">
    <property type="entry name" value="Protocadherin/Cadherin-CA"/>
</dbReference>
<dbReference type="NCBIfam" id="TIGR04183">
    <property type="entry name" value="Por_Secre_tail"/>
    <property type="match status" value="1"/>
</dbReference>
<dbReference type="RefSeq" id="WP_085516468.1">
    <property type="nucleotide sequence ID" value="NZ_FXAW01000002.1"/>
</dbReference>
<evidence type="ECO:0000256" key="3">
    <source>
        <dbReference type="ARBA" id="ARBA00022989"/>
    </source>
</evidence>
<proteinExistence type="predicted"/>
<feature type="domain" description="Cadherin" evidence="5">
    <location>
        <begin position="834"/>
        <end position="935"/>
    </location>
</feature>
<dbReference type="InterPro" id="IPR025965">
    <property type="entry name" value="FlgD/Vpr_Ig-like"/>
</dbReference>
<dbReference type="Pfam" id="PF13860">
    <property type="entry name" value="FlgD_ig"/>
    <property type="match status" value="1"/>
</dbReference>
<evidence type="ECO:0000313" key="7">
    <source>
        <dbReference type="Proteomes" id="UP000193804"/>
    </source>
</evidence>
<dbReference type="InterPro" id="IPR002126">
    <property type="entry name" value="Cadherin-like_dom"/>
</dbReference>
<protein>
    <submittedName>
        <fullName evidence="6">Cadherin domain-containing protein</fullName>
    </submittedName>
</protein>
<evidence type="ECO:0000256" key="1">
    <source>
        <dbReference type="ARBA" id="ARBA00004167"/>
    </source>
</evidence>
<dbReference type="GO" id="GO:0005886">
    <property type="term" value="C:plasma membrane"/>
    <property type="evidence" value="ECO:0007669"/>
    <property type="project" value="TreeGrafter"/>
</dbReference>
<dbReference type="InterPro" id="IPR015919">
    <property type="entry name" value="Cadherin-like_sf"/>
</dbReference>
<sequence length="1459" mass="164895">MYKLYRYFIVFMLLIPEFAFSQYEGGFVDNMSSDMISRLSIKDMPISDIIEYNDGLITYTDDSLFFYNVLQEEAQALIKIGYAEAEFVDLKINASGSYLFFNTFDASGNFQTAQTYNLTDNTLSDLGSVILEDVFLVADEIYLIGKESPLGDYGLYYQSSSGKIAGLTFQENYQLEISSDGKLWILANNLSQSDIILYYIDTQTEPAKLNNFSQPNDVSFTLINDQVYYSSQDKVIKVAPDLNKTEAVTLRGESFFKLGAGYIGFYVSASNNVEIVDTNGNISSLSDFVNLGAFLDSNLQNVLQLSNDYVALVNGNNEVMIINSLVEFVNQGNLFSFTNTPFYGKISNQRYLSLYSSETLIQKSDELLYYDLDANEILVDKDFADYEEVGYNFRPEFATTADNNFVVAYTPANGFELNLLSETDGFQVAEEVTNDDFSQQFLINKGVGEVLEEYSTYPKRLISLNNTLYYLAHLASGTYDGYYFLYKVNEYPTNIDFSNNTVSEAINSEIVVATISSTDFDDSEFSYSLISGEGDADNNLFSISQDELITSGGFDYESKASLSIRIQTTDPHGLTYEEVMSISVTDANDSPADIKLSNTSILEGEAEETKVADLSADDQDTNDTFNYTLISGDGSEDNGSFLIDNSVDPSVLRTTAVLDYEVQNLLNIRIQVEDETGATFSKSLGINVTDANDPPDSLALKLEANEFAPKVAEEIITEILIRDQDLDTNLTDTYNSDYSISFSEILGNNGAENFYISYTGEAYVLRALNDIEYDPDNQENNMFTFQLYLEDANHSSGKITNYTQDFSLEVYGENSPTAPKGIILTNNSMNENIEENPNGLIIGELSTTDQNNGSHSYSIVDTQNGDSKDNSLFEIIDSNQLAFKSFENINHEKDSIYQINLKTTNNETGLSTEELFDIIIEEYLDAEQPKIEPFFPENNIISVSEDGNIELDIKITDWELDTVKVLYGGIIQENFNKEAGVSYQEVQEKIEFPLPDDQFDAFGLKVQFIAEDKSDNVDSSDVFYFYRELLDNNPYSNLPAENLGTGRLSTDYKMLSIPYDLNNNEIKSFLEQQLGVVYSINDFRILHWNPQNEEYEGIPRLVNFKPGESYWFTTTVENPEITFGSGKLYQYKENNAFVWQLEKGWNQIGNPYPIALDWGKITEGTALEGSTLHKYDSVYEASETLEPYEGAFVLVEEDLQLKASINSNSNESDVNEVPFSWKLDFEVEQNEFINTGRIGMHSDASVSLDKFDLANPPHFSKYLEINLNKEERFYSNYKNDVVNNQREYDWDLTINSHQHDSPTTLSWNSAGILPNQLFLVEMNSLMMLDMALQNEYYFTSERKPKFKIIYRKYNSKPINLGALQVGQPYPNPMTDFAIIGMNLPDSKKRYRISAEITDLSGKIVKQLRNNTAYKSGFHRLKWDGVNDDGNEAASGIYLYRLSITGDKKDVFTGRIMKLN</sequence>
<gene>
    <name evidence="6" type="ORF">SAMN05661096_01544</name>
</gene>
<dbReference type="Gene3D" id="2.60.40.60">
    <property type="entry name" value="Cadherins"/>
    <property type="match status" value="2"/>
</dbReference>
<dbReference type="GO" id="GO:0005509">
    <property type="term" value="F:calcium ion binding"/>
    <property type="evidence" value="ECO:0007669"/>
    <property type="project" value="InterPro"/>
</dbReference>
<keyword evidence="2" id="KW-0812">Transmembrane</keyword>
<evidence type="ECO:0000256" key="2">
    <source>
        <dbReference type="ARBA" id="ARBA00022692"/>
    </source>
</evidence>
<evidence type="ECO:0000259" key="5">
    <source>
        <dbReference type="PROSITE" id="PS50268"/>
    </source>
</evidence>